<dbReference type="Proteomes" id="UP000030151">
    <property type="component" value="Unassembled WGS sequence"/>
</dbReference>
<sequence>MSQTRERRAATSKKASRCHDAAGKWVMHLRPRPCRPPGNTAPLLGPRLPGPVTSCTQAKCLVSPVCCLLSASLSPRPLFTVSRPLALRPRRPRMSQPSVPSDWPGTPPTDTPAPSTDASRTSGLASGLCIALAIIIGLTVYVLRGRIFPLGAHTAATPPRRSDTLAPEALALLPTHTHDYDACLAETSSVGGAAPGPNDRCCSVCTEPFMHGVQLRRLPCGHQFDRACIDPWLLGRSATCPLCHDAAAEDARKTAHVASPDLLPAQQVEEGRKQLKSRVDILRGRDAASNGAAGSSGELCGSKYTQSLACRSNYAGAKTGSWFPPLWCSDDGVRIIDSGDAGNGGKSRMKARCSRCN</sequence>
<dbReference type="HOGENOM" id="CLU_776298_0_0_1"/>
<name>A0A0A1UNV3_9HYPO</name>
<gene>
    <name evidence="8" type="ORF">X797_010340</name>
</gene>
<dbReference type="InterPro" id="IPR013083">
    <property type="entry name" value="Znf_RING/FYVE/PHD"/>
</dbReference>
<reference evidence="8 9" key="1">
    <citation type="submission" date="2014-02" db="EMBL/GenBank/DDBJ databases">
        <title>The genome sequence of the entomopathogenic fungus Metarhizium robertsii ARSEF 2575.</title>
        <authorList>
            <person name="Giuliano Garisto Donzelli B."/>
            <person name="Roe B.A."/>
            <person name="Macmil S.L."/>
            <person name="Krasnoff S.B."/>
            <person name="Gibson D.M."/>
        </authorList>
    </citation>
    <scope>NUCLEOTIDE SEQUENCE [LARGE SCALE GENOMIC DNA]</scope>
    <source>
        <strain evidence="8 9">ARSEF 2575</strain>
    </source>
</reference>
<keyword evidence="1" id="KW-0479">Metal-binding</keyword>
<feature type="region of interest" description="Disordered" evidence="5">
    <location>
        <begin position="89"/>
        <end position="119"/>
    </location>
</feature>
<keyword evidence="6" id="KW-1133">Transmembrane helix</keyword>
<protein>
    <submittedName>
        <fullName evidence="8">RING finger domain protein</fullName>
    </submittedName>
</protein>
<dbReference type="GO" id="GO:0061630">
    <property type="term" value="F:ubiquitin protein ligase activity"/>
    <property type="evidence" value="ECO:0007669"/>
    <property type="project" value="TreeGrafter"/>
</dbReference>
<organism evidence="8 9">
    <name type="scientific">Metarhizium robertsii</name>
    <dbReference type="NCBI Taxonomy" id="568076"/>
    <lineage>
        <taxon>Eukaryota</taxon>
        <taxon>Fungi</taxon>
        <taxon>Dikarya</taxon>
        <taxon>Ascomycota</taxon>
        <taxon>Pezizomycotina</taxon>
        <taxon>Sordariomycetes</taxon>
        <taxon>Hypocreomycetidae</taxon>
        <taxon>Hypocreales</taxon>
        <taxon>Clavicipitaceae</taxon>
        <taxon>Metarhizium</taxon>
    </lineage>
</organism>
<dbReference type="SMART" id="SM00184">
    <property type="entry name" value="RING"/>
    <property type="match status" value="1"/>
</dbReference>
<evidence type="ECO:0000256" key="2">
    <source>
        <dbReference type="ARBA" id="ARBA00022771"/>
    </source>
</evidence>
<dbReference type="InterPro" id="IPR051834">
    <property type="entry name" value="RING_finger_E3_ligase"/>
</dbReference>
<dbReference type="Pfam" id="PF13639">
    <property type="entry name" value="zf-RING_2"/>
    <property type="match status" value="1"/>
</dbReference>
<evidence type="ECO:0000313" key="9">
    <source>
        <dbReference type="Proteomes" id="UP000030151"/>
    </source>
</evidence>
<comment type="caution">
    <text evidence="8">The sequence shown here is derived from an EMBL/GenBank/DDBJ whole genome shotgun (WGS) entry which is preliminary data.</text>
</comment>
<proteinExistence type="predicted"/>
<dbReference type="PANTHER" id="PTHR45931">
    <property type="entry name" value="SI:CH211-59O9.10"/>
    <property type="match status" value="1"/>
</dbReference>
<dbReference type="PANTHER" id="PTHR45931:SF3">
    <property type="entry name" value="RING ZINC FINGER-CONTAINING PROTEIN"/>
    <property type="match status" value="1"/>
</dbReference>
<dbReference type="GO" id="GO:0008270">
    <property type="term" value="F:zinc ion binding"/>
    <property type="evidence" value="ECO:0007669"/>
    <property type="project" value="UniProtKB-KW"/>
</dbReference>
<evidence type="ECO:0000256" key="3">
    <source>
        <dbReference type="ARBA" id="ARBA00022833"/>
    </source>
</evidence>
<dbReference type="EMBL" id="JELW01000048">
    <property type="protein sequence ID" value="EXU96529.1"/>
    <property type="molecule type" value="Genomic_DNA"/>
</dbReference>
<dbReference type="InterPro" id="IPR001841">
    <property type="entry name" value="Znf_RING"/>
</dbReference>
<dbReference type="PROSITE" id="PS50089">
    <property type="entry name" value="ZF_RING_2"/>
    <property type="match status" value="1"/>
</dbReference>
<feature type="region of interest" description="Disordered" evidence="5">
    <location>
        <begin position="1"/>
        <end position="21"/>
    </location>
</feature>
<keyword evidence="6" id="KW-0812">Transmembrane</keyword>
<feature type="domain" description="RING-type" evidence="7">
    <location>
        <begin position="202"/>
        <end position="244"/>
    </location>
</feature>
<keyword evidence="2 4" id="KW-0863">Zinc-finger</keyword>
<evidence type="ECO:0000256" key="5">
    <source>
        <dbReference type="SAM" id="MobiDB-lite"/>
    </source>
</evidence>
<keyword evidence="6" id="KW-0472">Membrane</keyword>
<dbReference type="GO" id="GO:0006511">
    <property type="term" value="P:ubiquitin-dependent protein catabolic process"/>
    <property type="evidence" value="ECO:0007669"/>
    <property type="project" value="TreeGrafter"/>
</dbReference>
<dbReference type="AlphaFoldDB" id="A0A0A1UNV3"/>
<dbReference type="OrthoDB" id="8062037at2759"/>
<feature type="transmembrane region" description="Helical" evidence="6">
    <location>
        <begin position="124"/>
        <end position="143"/>
    </location>
</feature>
<evidence type="ECO:0000313" key="8">
    <source>
        <dbReference type="EMBL" id="EXU96529.1"/>
    </source>
</evidence>
<dbReference type="SUPFAM" id="SSF57850">
    <property type="entry name" value="RING/U-box"/>
    <property type="match status" value="1"/>
</dbReference>
<evidence type="ECO:0000256" key="6">
    <source>
        <dbReference type="SAM" id="Phobius"/>
    </source>
</evidence>
<evidence type="ECO:0000256" key="4">
    <source>
        <dbReference type="PROSITE-ProRule" id="PRU00175"/>
    </source>
</evidence>
<accession>A0A0A1UNV3</accession>
<evidence type="ECO:0000259" key="7">
    <source>
        <dbReference type="PROSITE" id="PS50089"/>
    </source>
</evidence>
<keyword evidence="3" id="KW-0862">Zinc</keyword>
<evidence type="ECO:0000256" key="1">
    <source>
        <dbReference type="ARBA" id="ARBA00022723"/>
    </source>
</evidence>
<dbReference type="GO" id="GO:0005634">
    <property type="term" value="C:nucleus"/>
    <property type="evidence" value="ECO:0007669"/>
    <property type="project" value="TreeGrafter"/>
</dbReference>
<dbReference type="Gene3D" id="3.30.40.10">
    <property type="entry name" value="Zinc/RING finger domain, C3HC4 (zinc finger)"/>
    <property type="match status" value="1"/>
</dbReference>